<feature type="compositionally biased region" description="Polar residues" evidence="2">
    <location>
        <begin position="920"/>
        <end position="929"/>
    </location>
</feature>
<feature type="compositionally biased region" description="Basic residues" evidence="2">
    <location>
        <begin position="1"/>
        <end position="18"/>
    </location>
</feature>
<protein>
    <submittedName>
        <fullName evidence="3">Uncharacterized protein</fullName>
    </submittedName>
</protein>
<feature type="compositionally biased region" description="Basic residues" evidence="2">
    <location>
        <begin position="54"/>
        <end position="68"/>
    </location>
</feature>
<feature type="compositionally biased region" description="Basic and acidic residues" evidence="2">
    <location>
        <begin position="244"/>
        <end position="258"/>
    </location>
</feature>
<feature type="region of interest" description="Disordered" evidence="2">
    <location>
        <begin position="1151"/>
        <end position="1238"/>
    </location>
</feature>
<evidence type="ECO:0000313" key="3">
    <source>
        <dbReference type="EMBL" id="KMZ86239.1"/>
    </source>
</evidence>
<feature type="compositionally biased region" description="Acidic residues" evidence="2">
    <location>
        <begin position="196"/>
        <end position="216"/>
    </location>
</feature>
<feature type="compositionally biased region" description="Polar residues" evidence="2">
    <location>
        <begin position="1151"/>
        <end position="1180"/>
    </location>
</feature>
<feature type="region of interest" description="Disordered" evidence="2">
    <location>
        <begin position="1"/>
        <end position="76"/>
    </location>
</feature>
<feature type="compositionally biased region" description="Basic and acidic residues" evidence="2">
    <location>
        <begin position="30"/>
        <end position="53"/>
    </location>
</feature>
<dbReference type="EMBL" id="KQ234824">
    <property type="protein sequence ID" value="KMZ86239.1"/>
    <property type="molecule type" value="Genomic_DNA"/>
</dbReference>
<evidence type="ECO:0000256" key="1">
    <source>
        <dbReference type="SAM" id="Coils"/>
    </source>
</evidence>
<keyword evidence="1" id="KW-0175">Coiled coil</keyword>
<name>A0A0J9STM2_PLAV1</name>
<feature type="compositionally biased region" description="Polar residues" evidence="2">
    <location>
        <begin position="1206"/>
        <end position="1233"/>
    </location>
</feature>
<dbReference type="OrthoDB" id="5371837at2759"/>
<feature type="compositionally biased region" description="Basic residues" evidence="2">
    <location>
        <begin position="306"/>
        <end position="317"/>
    </location>
</feature>
<gene>
    <name evidence="3" type="ORF">PVBG_01763</name>
</gene>
<sequence length="1526" mass="174503">MSTRKRTKENFKSSKKKDGRREQSGLGKIGNKELHYVVKLNSDEENSKSSTNKDKHKHAKKKNNKRRSLSVLVPNYKKDIVNNIKLADKLYKLTANKSSDESEEDDRRKRKHSKRDKKNDWKSKKNKHRRSLTCGSYHSDSEHSVDSAQKNKKVDININEVQTKYKNKNIKIIYDDGYSKKIVVRGDRRRAARSDGEDEHEGESDDRSDDGSDDGSDDRSDSQSDDGSDSQSDDQSDTQSDDESERRCRSQAENHSNDYTRPGRRKKGSGRRKRKEESKPAKRKKKKCAKRHSTTLSDSYCEEKRKKNIKKGKRKFSTQKFVGARSRKESSEPIDRNYRADKYHGPRAKREFYPSMYERGHSEDRSESKNECKNEYKNVHINKYAYQNKSPFEEAEAFNPCSDRGRKTMAYQSLSTRSDQVKNDFFLTIKDIIFKLHLNLQNIKEILKNKNDYITSLLDSSYTNILQNVKRNAIKQDNFYRVIFHDLFNLLNEFILVDDYTKKFFFSIETDVRQRCLENIKNEFYNFINRYLPSGERRSVYSPSRGANELSPPDMYKRIMDMHESANKRKSLYSALASYNNGGGPTGSSMLGSGLIGSGMIGSGNPASFFRGEYQAHPDVQSILHLNSLQQIEGGRSELAKIDGMGNDLALKVKNASEQEDAVNYLKGVVKAEKEKNIKLELQYDELKQKYDLLKKKREEDVSKEVNMSKSNADEEDNFFKKFYQSQSFIKLEEKKLEDSSKRIIDENVRLTRMKEMNENSKREIEKDMLDMEVKRKEIEKDKDDMEIKKKEIELANEEISKQNKQLEEEKDMLNRRKKELEEESSLLDNTKREVDEQNDLLKERKRELDELNKLLEEKQNRVEEADNALRKKQKEVQDTDVLLNEKQSTMQRRCTLLERESLNRMGEEGDALEERSNQLERGSTQMKANETEHGTHNNDPNQQHGSGDDPHKGGNEESNAFYTQNDNPSYTPSGGTIPDKHNTLALERSSPRIVENEANRNDMNIDGDAKRSSVLSYLGSTKFSLKDASKRGSNMSPIGGTPQNGQLVLNDKNLLMMKNQIVEREKALLSREEKLNEEKEQIAQQMNQLNILQDDISSKTEALHIREEELKRKELHLLGMQQDGEGTQRVGQPNVASNKTNSLFCNAEEMNSSGENSKQQFEPANCINDSNEGAANNQMGHAGIAQPEGDHKGTNQPQDEAELNESLQKGDSTHLEGTNSSQGKNTSDSTSIPCGASPSAGDNLEAIKSNLNNCLDEIAKYKLLLKSRDAEICSLKTQLGMQQGGANWNGDATQEGNSSGDNSKMGDALCNTGNAAGGVNGRTGFSSLSGDLKQPIGFSGPAPGEIKVCTERKRSKEREGIAVQPNVSQLCRRASGWRKIHAARTMKSVISSELITLYKEISKIKEEYNKSILKKNEFIGGLLHNFFNEMRNNYKLKENFYQKESSKYHALISDKECYINELKNALQEKKAKEVSYKKMLLKMNQINDAYKLKNKRSLSTVEMLKQDIKLLNQDVLKKKEMVSFV</sequence>
<feature type="region of interest" description="Disordered" evidence="2">
    <location>
        <begin position="855"/>
        <end position="1006"/>
    </location>
</feature>
<feature type="region of interest" description="Disordered" evidence="2">
    <location>
        <begin position="803"/>
        <end position="836"/>
    </location>
</feature>
<feature type="region of interest" description="Disordered" evidence="2">
    <location>
        <begin position="94"/>
        <end position="334"/>
    </location>
</feature>
<feature type="compositionally biased region" description="Basic and acidic residues" evidence="2">
    <location>
        <begin position="855"/>
        <end position="878"/>
    </location>
</feature>
<feature type="compositionally biased region" description="Basic and acidic residues" evidence="2">
    <location>
        <begin position="896"/>
        <end position="919"/>
    </location>
</feature>
<feature type="coiled-coil region" evidence="1">
    <location>
        <begin position="1453"/>
        <end position="1522"/>
    </location>
</feature>
<feature type="compositionally biased region" description="Polar residues" evidence="2">
    <location>
        <begin position="957"/>
        <end position="975"/>
    </location>
</feature>
<dbReference type="Proteomes" id="UP000053327">
    <property type="component" value="Unassembled WGS sequence"/>
</dbReference>
<proteinExistence type="predicted"/>
<feature type="coiled-coil region" evidence="1">
    <location>
        <begin position="670"/>
        <end position="704"/>
    </location>
</feature>
<accession>A0A0J9STM2</accession>
<feature type="compositionally biased region" description="Basic residues" evidence="2">
    <location>
        <begin position="281"/>
        <end position="293"/>
    </location>
</feature>
<feature type="coiled-coil region" evidence="1">
    <location>
        <begin position="1063"/>
        <end position="1096"/>
    </location>
</feature>
<evidence type="ECO:0000256" key="2">
    <source>
        <dbReference type="SAM" id="MobiDB-lite"/>
    </source>
</evidence>
<organism evidence="3 4">
    <name type="scientific">Plasmodium vivax (strain Brazil I)</name>
    <dbReference type="NCBI Taxonomy" id="1033975"/>
    <lineage>
        <taxon>Eukaryota</taxon>
        <taxon>Sar</taxon>
        <taxon>Alveolata</taxon>
        <taxon>Apicomplexa</taxon>
        <taxon>Aconoidasida</taxon>
        <taxon>Haemosporida</taxon>
        <taxon>Plasmodiidae</taxon>
        <taxon>Plasmodium</taxon>
        <taxon>Plasmodium (Plasmodium)</taxon>
    </lineage>
</organism>
<evidence type="ECO:0000313" key="4">
    <source>
        <dbReference type="Proteomes" id="UP000053327"/>
    </source>
</evidence>
<feature type="compositionally biased region" description="Acidic residues" evidence="2">
    <location>
        <begin position="223"/>
        <end position="243"/>
    </location>
</feature>
<reference evidence="3 4" key="1">
    <citation type="submission" date="2011-08" db="EMBL/GenBank/DDBJ databases">
        <title>The Genome Sequence of Plasmodium vivax Brazil I.</title>
        <authorList>
            <consortium name="The Broad Institute Genome Sequencing Platform"/>
            <consortium name="The Broad Institute Genome Sequencing Center for Infectious Disease"/>
            <person name="Neafsey D."/>
            <person name="Carlton J."/>
            <person name="Barnwell J."/>
            <person name="Collins W."/>
            <person name="Escalante A."/>
            <person name="Mullikin J."/>
            <person name="Saul A."/>
            <person name="Guigo R."/>
            <person name="Camara F."/>
            <person name="Young S.K."/>
            <person name="Zeng Q."/>
            <person name="Gargeya S."/>
            <person name="Fitzgerald M."/>
            <person name="Haas B."/>
            <person name="Abouelleil A."/>
            <person name="Alvarado L."/>
            <person name="Arachchi H.M."/>
            <person name="Berlin A."/>
            <person name="Brown A."/>
            <person name="Chapman S.B."/>
            <person name="Chen Z."/>
            <person name="Dunbar C."/>
            <person name="Freedman E."/>
            <person name="Gearin G."/>
            <person name="Gellesch M."/>
            <person name="Goldberg J."/>
            <person name="Griggs A."/>
            <person name="Gujja S."/>
            <person name="Heiman D."/>
            <person name="Howarth C."/>
            <person name="Larson L."/>
            <person name="Lui A."/>
            <person name="MacDonald P.J.P."/>
            <person name="Montmayeur A."/>
            <person name="Murphy C."/>
            <person name="Neiman D."/>
            <person name="Pearson M."/>
            <person name="Priest M."/>
            <person name="Roberts A."/>
            <person name="Saif S."/>
            <person name="Shea T."/>
            <person name="Shenoy N."/>
            <person name="Sisk P."/>
            <person name="Stolte C."/>
            <person name="Sykes S."/>
            <person name="Wortman J."/>
            <person name="Nusbaum C."/>
            <person name="Birren B."/>
        </authorList>
    </citation>
    <scope>NUCLEOTIDE SEQUENCE [LARGE SCALE GENOMIC DNA]</scope>
    <source>
        <strain evidence="3 4">Brazil I</strain>
    </source>
</reference>
<feature type="compositionally biased region" description="Basic and acidic residues" evidence="2">
    <location>
        <begin position="947"/>
        <end position="956"/>
    </location>
</feature>
<feature type="compositionally biased region" description="Basic and acidic residues" evidence="2">
    <location>
        <begin position="803"/>
        <end position="821"/>
    </location>
</feature>
<feature type="compositionally biased region" description="Basic residues" evidence="2">
    <location>
        <begin position="262"/>
        <end position="274"/>
    </location>
</feature>